<dbReference type="EMBL" id="JRYB01000001">
    <property type="protein sequence ID" value="OIJ42922.1"/>
    <property type="molecule type" value="Genomic_DNA"/>
</dbReference>
<gene>
    <name evidence="3" type="ORF">LO55_4865</name>
</gene>
<dbReference type="PROSITE" id="PS51257">
    <property type="entry name" value="PROKAR_LIPOPROTEIN"/>
    <property type="match status" value="1"/>
</dbReference>
<reference evidence="3 4" key="1">
    <citation type="submission" date="2014-10" db="EMBL/GenBank/DDBJ databases">
        <authorList>
            <person name="Seo M.-J."/>
            <person name="Seok Y.J."/>
            <person name="Cha I.-T."/>
        </authorList>
    </citation>
    <scope>NUCLEOTIDE SEQUENCE [LARGE SCALE GENOMIC DNA]</scope>
    <source>
        <strain evidence="3 4">NEU</strain>
    </source>
</reference>
<comment type="caution">
    <text evidence="3">The sequence shown here is derived from an EMBL/GenBank/DDBJ whole genome shotgun (WGS) entry which is preliminary data.</text>
</comment>
<dbReference type="Pfam" id="PF13609">
    <property type="entry name" value="Porin_4"/>
    <property type="match status" value="1"/>
</dbReference>
<accession>A0A1S2NEV5</accession>
<dbReference type="GO" id="GO:0016020">
    <property type="term" value="C:membrane"/>
    <property type="evidence" value="ECO:0007669"/>
    <property type="project" value="InterPro"/>
</dbReference>
<feature type="domain" description="Porin" evidence="2">
    <location>
        <begin position="86"/>
        <end position="299"/>
    </location>
</feature>
<evidence type="ECO:0000313" key="3">
    <source>
        <dbReference type="EMBL" id="OIJ42922.1"/>
    </source>
</evidence>
<dbReference type="Gene3D" id="2.40.160.10">
    <property type="entry name" value="Porin"/>
    <property type="match status" value="1"/>
</dbReference>
<keyword evidence="1" id="KW-0732">Signal</keyword>
<dbReference type="RefSeq" id="WP_071363396.1">
    <property type="nucleotide sequence ID" value="NZ_JRYB01000001.1"/>
</dbReference>
<dbReference type="Proteomes" id="UP000180246">
    <property type="component" value="Unassembled WGS sequence"/>
</dbReference>
<dbReference type="InterPro" id="IPR033900">
    <property type="entry name" value="Gram_neg_porin_domain"/>
</dbReference>
<dbReference type="AlphaFoldDB" id="A0A1S2NEV5"/>
<feature type="chain" id="PRO_5010356355" evidence="1">
    <location>
        <begin position="19"/>
        <end position="325"/>
    </location>
</feature>
<evidence type="ECO:0000256" key="1">
    <source>
        <dbReference type="SAM" id="SignalP"/>
    </source>
</evidence>
<dbReference type="SUPFAM" id="SSF56935">
    <property type="entry name" value="Porins"/>
    <property type="match status" value="1"/>
</dbReference>
<dbReference type="GO" id="GO:0015288">
    <property type="term" value="F:porin activity"/>
    <property type="evidence" value="ECO:0007669"/>
    <property type="project" value="InterPro"/>
</dbReference>
<protein>
    <submittedName>
        <fullName evidence="3">Gram-negative porin family protein</fullName>
    </submittedName>
</protein>
<evidence type="ECO:0000313" key="4">
    <source>
        <dbReference type="Proteomes" id="UP000180246"/>
    </source>
</evidence>
<evidence type="ECO:0000259" key="2">
    <source>
        <dbReference type="Pfam" id="PF13609"/>
    </source>
</evidence>
<sequence>MRMSIVALAVLGGSAACASAQNEPARPYAEGAGAGAIQEAVCGPDCLSELQLAARAETVPAESSIFMLETESAIARSSEREWRSNVIAGRQYNVDYTALNEVGDPFQGGLAAQSAPRGMRADDSEGFEGRFAGVSAGAKWRKGDVDGSPSGRAWGMTVGVNLGPLNIRAAHQNRNVAKVTRYNEVDITMAARNSIVAANMRFDWGTAYTAYSANRGWGNSPLFNPDNPYGASVAATRSTDSRDVLMGVAVPVSRQTTLLASFVRRNDRDPANNDARQLAVGATYAMSRRMDFYAAYSHIQHLAGVHLGVKPGNGSSLNVGMRRAF</sequence>
<dbReference type="InterPro" id="IPR023614">
    <property type="entry name" value="Porin_dom_sf"/>
</dbReference>
<organism evidence="3 4">
    <name type="scientific">Massilia timonae</name>
    <dbReference type="NCBI Taxonomy" id="47229"/>
    <lineage>
        <taxon>Bacteria</taxon>
        <taxon>Pseudomonadati</taxon>
        <taxon>Pseudomonadota</taxon>
        <taxon>Betaproteobacteria</taxon>
        <taxon>Burkholderiales</taxon>
        <taxon>Oxalobacteraceae</taxon>
        <taxon>Telluria group</taxon>
        <taxon>Massilia</taxon>
    </lineage>
</organism>
<proteinExistence type="predicted"/>
<feature type="signal peptide" evidence="1">
    <location>
        <begin position="1"/>
        <end position="18"/>
    </location>
</feature>
<name>A0A1S2NEV5_9BURK</name>